<evidence type="ECO:0000313" key="1">
    <source>
        <dbReference type="EMBL" id="EKS01982.1"/>
    </source>
</evidence>
<organism evidence="1 2">
    <name type="scientific">Leptospira mayottensis 200901122</name>
    <dbReference type="NCBI Taxonomy" id="1193010"/>
    <lineage>
        <taxon>Bacteria</taxon>
        <taxon>Pseudomonadati</taxon>
        <taxon>Spirochaetota</taxon>
        <taxon>Spirochaetia</taxon>
        <taxon>Leptospirales</taxon>
        <taxon>Leptospiraceae</taxon>
        <taxon>Leptospira</taxon>
    </lineage>
</organism>
<evidence type="ECO:0000313" key="2">
    <source>
        <dbReference type="Proteomes" id="UP000001343"/>
    </source>
</evidence>
<name>A0AA87MTY9_9LEPT</name>
<dbReference type="EMBL" id="AKWM02000004">
    <property type="protein sequence ID" value="EKS01982.1"/>
    <property type="molecule type" value="Genomic_DNA"/>
</dbReference>
<protein>
    <submittedName>
        <fullName evidence="1">Uncharacterized protein</fullName>
    </submittedName>
</protein>
<reference evidence="1 2" key="1">
    <citation type="journal article" date="2014" name="Int. J. Syst. Evol. Microbiol.">
        <title>Leptospira mayottensis sp. nov., a pathogenic species of the genus Leptospira isolated from humans.</title>
        <authorList>
            <person name="Bourhy P."/>
            <person name="Collet L."/>
            <person name="Brisse S."/>
            <person name="Picardeau M."/>
        </authorList>
    </citation>
    <scope>NUCLEOTIDE SEQUENCE [LARGE SCALE GENOMIC DNA]</scope>
    <source>
        <strain evidence="1 2">200901122</strain>
    </source>
</reference>
<dbReference type="AlphaFoldDB" id="A0AA87MTY9"/>
<accession>A0AA87MTY9</accession>
<gene>
    <name evidence="1" type="ORF">LEP1GSC125_0271</name>
</gene>
<proteinExistence type="predicted"/>
<sequence length="40" mass="4649">MKRIKNHESIYGKSFKPFEVTSTKRKIPKKSALKALKEIS</sequence>
<dbReference type="Proteomes" id="UP000001343">
    <property type="component" value="Unassembled WGS sequence"/>
</dbReference>
<comment type="caution">
    <text evidence="1">The sequence shown here is derived from an EMBL/GenBank/DDBJ whole genome shotgun (WGS) entry which is preliminary data.</text>
</comment>